<feature type="transmembrane region" description="Helical" evidence="5">
    <location>
        <begin position="174"/>
        <end position="193"/>
    </location>
</feature>
<comment type="caution">
    <text evidence="6">The sequence shown here is derived from an EMBL/GenBank/DDBJ whole genome shotgun (WGS) entry which is preliminary data.</text>
</comment>
<accession>A0AB33Z5M6</accession>
<keyword evidence="2 5" id="KW-0812">Transmembrane</keyword>
<feature type="transmembrane region" description="Helical" evidence="5">
    <location>
        <begin position="283"/>
        <end position="310"/>
    </location>
</feature>
<dbReference type="CDD" id="cd01115">
    <property type="entry name" value="SLC13_permease"/>
    <property type="match status" value="1"/>
</dbReference>
<evidence type="ECO:0000256" key="3">
    <source>
        <dbReference type="ARBA" id="ARBA00022989"/>
    </source>
</evidence>
<gene>
    <name evidence="6" type="ORF">N198_07890</name>
</gene>
<evidence type="ECO:0000256" key="5">
    <source>
        <dbReference type="SAM" id="Phobius"/>
    </source>
</evidence>
<feature type="transmembrane region" description="Helical" evidence="5">
    <location>
        <begin position="369"/>
        <end position="386"/>
    </location>
</feature>
<organism evidence="6 7">
    <name type="scientific">Helicobacter pylori UM037</name>
    <dbReference type="NCBI Taxonomy" id="1321939"/>
    <lineage>
        <taxon>Bacteria</taxon>
        <taxon>Pseudomonadati</taxon>
        <taxon>Campylobacterota</taxon>
        <taxon>Epsilonproteobacteria</taxon>
        <taxon>Campylobacterales</taxon>
        <taxon>Helicobacteraceae</taxon>
        <taxon>Helicobacter</taxon>
    </lineage>
</organism>
<sequence length="553" mass="60002">MENHSHANTHTDTHTDDKSTKIVRLLGLIGGVLIALIIYYALNVQMPHIVEEIPKLSSLNYKAMPIVAGVAVLMGIWWMTEAIDLPATALLPLVLFSVFSVDQFSSVSSSYASPIIFLFMGGFILALSMQKWNLHTRIALSIILLVGTSPRRLILGFMIATGFLSMWVSNTATAVMMFPVGMSVLQLVAKLVGKENASNAFYQKEEITKAHGGIMGNIVHKGKDITQVIQEKTIIYRTNFSICLMLGIAYAASIGSLGTLIGTPPNALLAGYMKTAFNIEIGFAQWMVFGTPLAFIMLILSWLLLTYVIFPLKIKEIPGGKEVVRLELNKLGRLSQAEISVGIIFILASLGWIFLDTILKSWGIKIDKIDSVIAMGVSVLLFILPANHQGDRLIDWGVAKKLPWDVLLLFGGGLALSAQFSKTGLSLWIGHLVSGFSHLPILFIIVMVTLMVIFLTEITSNTATAAAFLPVIGGVAMGMGYENHQSLLLTIPVALSATCAFMLPVATPPNAIAYGSGYVKITDMIKAGLWLNLVGVVLISAFSYCLVSLVFIH</sequence>
<feature type="transmembrane region" description="Helical" evidence="5">
    <location>
        <begin position="150"/>
        <end position="168"/>
    </location>
</feature>
<dbReference type="Proteomes" id="UP000015893">
    <property type="component" value="Unassembled WGS sequence"/>
</dbReference>
<evidence type="ECO:0000256" key="2">
    <source>
        <dbReference type="ARBA" id="ARBA00022692"/>
    </source>
</evidence>
<feature type="transmembrane region" description="Helical" evidence="5">
    <location>
        <begin position="462"/>
        <end position="481"/>
    </location>
</feature>
<comment type="subcellular location">
    <subcellularLocation>
        <location evidence="1">Membrane</location>
        <topology evidence="1">Multi-pass membrane protein</topology>
    </subcellularLocation>
</comment>
<feature type="transmembrane region" description="Helical" evidence="5">
    <location>
        <begin position="22"/>
        <end position="42"/>
    </location>
</feature>
<dbReference type="GO" id="GO:0008514">
    <property type="term" value="F:organic anion transmembrane transporter activity"/>
    <property type="evidence" value="ECO:0007669"/>
    <property type="project" value="UniProtKB-ARBA"/>
</dbReference>
<protein>
    <submittedName>
        <fullName evidence="6">Carboxylate transporter</fullName>
    </submittedName>
</protein>
<dbReference type="RefSeq" id="WP_015644627.1">
    <property type="nucleotide sequence ID" value="NC_021217.3"/>
</dbReference>
<dbReference type="KEGG" id="hpyi:K750_07445"/>
<keyword evidence="3 5" id="KW-1133">Transmembrane helix</keyword>
<dbReference type="GO" id="GO:1905039">
    <property type="term" value="P:carboxylic acid transmembrane transport"/>
    <property type="evidence" value="ECO:0007669"/>
    <property type="project" value="UniProtKB-ARBA"/>
</dbReference>
<dbReference type="NCBIfam" id="TIGR00785">
    <property type="entry name" value="dass"/>
    <property type="match status" value="1"/>
</dbReference>
<dbReference type="EMBL" id="AUSI01000036">
    <property type="protein sequence ID" value="EQK94399.1"/>
    <property type="molecule type" value="Genomic_DNA"/>
</dbReference>
<dbReference type="AlphaFoldDB" id="A0AB33Z5M6"/>
<name>A0AB33Z5M6_HELPX</name>
<evidence type="ECO:0000313" key="7">
    <source>
        <dbReference type="Proteomes" id="UP000015893"/>
    </source>
</evidence>
<evidence type="ECO:0000256" key="4">
    <source>
        <dbReference type="ARBA" id="ARBA00023136"/>
    </source>
</evidence>
<reference evidence="6 7" key="1">
    <citation type="journal article" date="2013" name="Genome Announc.">
        <title>Multiple genome sequences of Helicobacter pylori strains of diverse disease and antibiotic resistance backgrounds from Malaysia.</title>
        <authorList>
            <person name="Rehvathy V."/>
            <person name="Tan M.H."/>
            <person name="Gunaletchumy S.P."/>
            <person name="Teh X."/>
            <person name="Wang S."/>
            <person name="Baybayan P."/>
            <person name="Singh S."/>
            <person name="Ashby M."/>
            <person name="Kaakoush N.O."/>
            <person name="Mitchell H.M."/>
            <person name="Croft L.J."/>
            <person name="Goh K.L."/>
            <person name="Loke M.F."/>
            <person name="Vadivelu J."/>
        </authorList>
    </citation>
    <scope>NUCLEOTIDE SEQUENCE [LARGE SCALE GENOMIC DNA]</scope>
    <source>
        <strain evidence="6 7">UM037</strain>
    </source>
</reference>
<feature type="transmembrane region" description="Helical" evidence="5">
    <location>
        <begin position="406"/>
        <end position="429"/>
    </location>
</feature>
<dbReference type="InterPro" id="IPR001898">
    <property type="entry name" value="SLC13A/DASS"/>
</dbReference>
<keyword evidence="4 5" id="KW-0472">Membrane</keyword>
<feature type="transmembrane region" description="Helical" evidence="5">
    <location>
        <begin position="62"/>
        <end position="80"/>
    </location>
</feature>
<evidence type="ECO:0000256" key="1">
    <source>
        <dbReference type="ARBA" id="ARBA00004141"/>
    </source>
</evidence>
<feature type="transmembrane region" description="Helical" evidence="5">
    <location>
        <begin position="487"/>
        <end position="506"/>
    </location>
</feature>
<proteinExistence type="predicted"/>
<dbReference type="Pfam" id="PF00939">
    <property type="entry name" value="Na_sulph_symp"/>
    <property type="match status" value="1"/>
</dbReference>
<feature type="transmembrane region" description="Helical" evidence="5">
    <location>
        <begin position="331"/>
        <end position="354"/>
    </location>
</feature>
<feature type="transmembrane region" description="Helical" evidence="5">
    <location>
        <begin position="242"/>
        <end position="263"/>
    </location>
</feature>
<feature type="transmembrane region" description="Helical" evidence="5">
    <location>
        <begin position="435"/>
        <end position="455"/>
    </location>
</feature>
<feature type="transmembrane region" description="Helical" evidence="5">
    <location>
        <begin position="111"/>
        <end position="129"/>
    </location>
</feature>
<dbReference type="GO" id="GO:0005886">
    <property type="term" value="C:plasma membrane"/>
    <property type="evidence" value="ECO:0007669"/>
    <property type="project" value="TreeGrafter"/>
</dbReference>
<dbReference type="PANTHER" id="PTHR10283:SF82">
    <property type="entry name" value="SOLUTE CARRIER FAMILY 13 MEMBER 2"/>
    <property type="match status" value="1"/>
</dbReference>
<evidence type="ECO:0000313" key="6">
    <source>
        <dbReference type="EMBL" id="EQK94399.1"/>
    </source>
</evidence>
<feature type="transmembrane region" description="Helical" evidence="5">
    <location>
        <begin position="527"/>
        <end position="552"/>
    </location>
</feature>
<dbReference type="PANTHER" id="PTHR10283">
    <property type="entry name" value="SOLUTE CARRIER FAMILY 13 MEMBER"/>
    <property type="match status" value="1"/>
</dbReference>